<dbReference type="AlphaFoldDB" id="A0A2T2X5N3"/>
<accession>A0A2T2X5N3</accession>
<sequence length="344" mass="36806">MKAIGNEEVGQMNTRIVKEIVAGGILVGIEAFLLYGHGHLLSRNVVPSSLSPTANTVSYAPVTKLASVQSSQNWAGYEVNSGTYQSVSASWQVPELMSARGVAAQWIGLGGVNSRGLLQTGTIEQQTANGPTADVFVEKLPDHAQNIMTVPIGSTITASIAPAGPNQWNLSITANYQGQTRTKTVTMNVSSQYAQGMETSAEWIFEDPANTQGSLYHLARTQPVTFSHVEANDQAITSANALIMTGPQGQARVEPTLMKQGAFTTEDVRGPMRQRYLVHPWQPGSGVIWQGPGASFSISGPGFSITESGYGPGFQNLGSFGSWSSPIQPFIIQVPWTPWQNINL</sequence>
<gene>
    <name evidence="2" type="ORF">C7B47_00245</name>
</gene>
<dbReference type="Proteomes" id="UP000242705">
    <property type="component" value="Unassembled WGS sequence"/>
</dbReference>
<organism evidence="2 3">
    <name type="scientific">Sulfobacillus thermosulfidooxidans</name>
    <dbReference type="NCBI Taxonomy" id="28034"/>
    <lineage>
        <taxon>Bacteria</taxon>
        <taxon>Bacillati</taxon>
        <taxon>Bacillota</taxon>
        <taxon>Clostridia</taxon>
        <taxon>Eubacteriales</taxon>
        <taxon>Clostridiales Family XVII. Incertae Sedis</taxon>
        <taxon>Sulfobacillus</taxon>
    </lineage>
</organism>
<dbReference type="GO" id="GO:0070007">
    <property type="term" value="F:glutamic-type endopeptidase activity"/>
    <property type="evidence" value="ECO:0007669"/>
    <property type="project" value="InterPro"/>
</dbReference>
<evidence type="ECO:0008006" key="4">
    <source>
        <dbReference type="Google" id="ProtNLM"/>
    </source>
</evidence>
<comment type="caution">
    <text evidence="2">The sequence shown here is derived from an EMBL/GenBank/DDBJ whole genome shotgun (WGS) entry which is preliminary data.</text>
</comment>
<dbReference type="Gene3D" id="2.60.120.700">
    <property type="entry name" value="Peptidase G1"/>
    <property type="match status" value="1"/>
</dbReference>
<evidence type="ECO:0000313" key="3">
    <source>
        <dbReference type="Proteomes" id="UP000242705"/>
    </source>
</evidence>
<dbReference type="Pfam" id="PF01828">
    <property type="entry name" value="Peptidase_A4"/>
    <property type="match status" value="1"/>
</dbReference>
<dbReference type="InterPro" id="IPR013320">
    <property type="entry name" value="ConA-like_dom_sf"/>
</dbReference>
<dbReference type="InterPro" id="IPR038656">
    <property type="entry name" value="Peptidase_G1_sf"/>
</dbReference>
<dbReference type="SUPFAM" id="SSF49899">
    <property type="entry name" value="Concanavalin A-like lectins/glucanases"/>
    <property type="match status" value="1"/>
</dbReference>
<feature type="active site" description="Proton acceptor" evidence="1">
    <location>
        <position position="206"/>
    </location>
</feature>
<protein>
    <recommendedName>
        <fullName evidence="4">Peptidase A4 family protein</fullName>
    </recommendedName>
</protein>
<dbReference type="GO" id="GO:0006508">
    <property type="term" value="P:proteolysis"/>
    <property type="evidence" value="ECO:0007669"/>
    <property type="project" value="InterPro"/>
</dbReference>
<reference evidence="2 3" key="1">
    <citation type="journal article" date="2014" name="BMC Genomics">
        <title>Comparison of environmental and isolate Sulfobacillus genomes reveals diverse carbon, sulfur, nitrogen, and hydrogen metabolisms.</title>
        <authorList>
            <person name="Justice N.B."/>
            <person name="Norman A."/>
            <person name="Brown C.T."/>
            <person name="Singh A."/>
            <person name="Thomas B.C."/>
            <person name="Banfield J.F."/>
        </authorList>
    </citation>
    <scope>NUCLEOTIDE SEQUENCE [LARGE SCALE GENOMIC DNA]</scope>
    <source>
        <strain evidence="2">AMDSBA5</strain>
    </source>
</reference>
<dbReference type="CDD" id="cd13426">
    <property type="entry name" value="Peptidase_G1"/>
    <property type="match status" value="1"/>
</dbReference>
<evidence type="ECO:0000313" key="2">
    <source>
        <dbReference type="EMBL" id="PSR29776.1"/>
    </source>
</evidence>
<dbReference type="InterPro" id="IPR000250">
    <property type="entry name" value="Peptidase_G1"/>
</dbReference>
<dbReference type="EMBL" id="PXYX01000001">
    <property type="protein sequence ID" value="PSR29776.1"/>
    <property type="molecule type" value="Genomic_DNA"/>
</dbReference>
<name>A0A2T2X5N3_SULTH</name>
<evidence type="ECO:0000256" key="1">
    <source>
        <dbReference type="PIRSR" id="PIRSR600250-50"/>
    </source>
</evidence>
<proteinExistence type="predicted"/>